<dbReference type="SMART" id="SM01014">
    <property type="entry name" value="ARID"/>
    <property type="match status" value="1"/>
</dbReference>
<dbReference type="CDD" id="cd15518">
    <property type="entry name" value="PHD_Ecm5p_Lid2p_like"/>
    <property type="match status" value="1"/>
</dbReference>
<dbReference type="InterPro" id="IPR019786">
    <property type="entry name" value="Zinc_finger_PHD-type_CS"/>
</dbReference>
<feature type="domain" description="GIY-YIG" evidence="17">
    <location>
        <begin position="10"/>
        <end position="92"/>
    </location>
</feature>
<dbReference type="PROSITE" id="PS51011">
    <property type="entry name" value="ARID"/>
    <property type="match status" value="1"/>
</dbReference>
<dbReference type="InterPro" id="IPR000305">
    <property type="entry name" value="GIY-YIG_endonuc"/>
</dbReference>
<dbReference type="SMART" id="SM00501">
    <property type="entry name" value="BRIGHT"/>
    <property type="match status" value="1"/>
</dbReference>
<feature type="region of interest" description="Disordered" evidence="15">
    <location>
        <begin position="519"/>
        <end position="574"/>
    </location>
</feature>
<reference evidence="21" key="1">
    <citation type="journal article" date="2023" name="Mol. Plant Microbe Interact.">
        <title>Elucidating the Obligate Nature and Biological Capacity of an Invasive Fungal Corn Pathogen.</title>
        <authorList>
            <person name="MacCready J.S."/>
            <person name="Roggenkamp E.M."/>
            <person name="Gdanetz K."/>
            <person name="Chilvers M.I."/>
        </authorList>
    </citation>
    <scope>NUCLEOTIDE SEQUENCE</scope>
    <source>
        <strain evidence="21">PM02</strain>
    </source>
</reference>
<evidence type="ECO:0000259" key="18">
    <source>
        <dbReference type="PROSITE" id="PS51011"/>
    </source>
</evidence>
<organism evidence="21 22">
    <name type="scientific">Phyllachora maydis</name>
    <dbReference type="NCBI Taxonomy" id="1825666"/>
    <lineage>
        <taxon>Eukaryota</taxon>
        <taxon>Fungi</taxon>
        <taxon>Dikarya</taxon>
        <taxon>Ascomycota</taxon>
        <taxon>Pezizomycotina</taxon>
        <taxon>Sordariomycetes</taxon>
        <taxon>Sordariomycetidae</taxon>
        <taxon>Phyllachorales</taxon>
        <taxon>Phyllachoraceae</taxon>
        <taxon>Phyllachora</taxon>
    </lineage>
</organism>
<dbReference type="Pfam" id="PF08429">
    <property type="entry name" value="PLU-1"/>
    <property type="match status" value="1"/>
</dbReference>
<dbReference type="Pfam" id="PF00628">
    <property type="entry name" value="PHD"/>
    <property type="match status" value="2"/>
</dbReference>
<dbReference type="SMART" id="SM00545">
    <property type="entry name" value="JmjN"/>
    <property type="match status" value="1"/>
</dbReference>
<feature type="compositionally biased region" description="Polar residues" evidence="15">
    <location>
        <begin position="1700"/>
        <end position="1709"/>
    </location>
</feature>
<evidence type="ECO:0000259" key="17">
    <source>
        <dbReference type="PROSITE" id="PS50164"/>
    </source>
</evidence>
<dbReference type="InterPro" id="IPR001606">
    <property type="entry name" value="ARID_dom"/>
</dbReference>
<evidence type="ECO:0000313" key="21">
    <source>
        <dbReference type="EMBL" id="KAK2070440.1"/>
    </source>
</evidence>
<dbReference type="SUPFAM" id="SSF57903">
    <property type="entry name" value="FYVE/PHD zinc finger"/>
    <property type="match status" value="2"/>
</dbReference>
<dbReference type="InterPro" id="IPR019787">
    <property type="entry name" value="Znf_PHD-finger"/>
</dbReference>
<comment type="subunit">
    <text evidence="12">Forms a heterodimer with SLX4.</text>
</comment>
<evidence type="ECO:0000256" key="6">
    <source>
        <dbReference type="ARBA" id="ARBA00022771"/>
    </source>
</evidence>
<evidence type="ECO:0000256" key="12">
    <source>
        <dbReference type="HAMAP-Rule" id="MF_03100"/>
    </source>
</evidence>
<dbReference type="FunFam" id="2.60.120.650:FF:000014">
    <property type="entry name" value="PHD transcription factor (Rum1)"/>
    <property type="match status" value="1"/>
</dbReference>
<keyword evidence="2 12" id="KW-0540">Nuclease</keyword>
<gene>
    <name evidence="21" type="ORF">P8C59_004930</name>
</gene>
<dbReference type="Gene3D" id="2.60.120.650">
    <property type="entry name" value="Cupin"/>
    <property type="match status" value="1"/>
</dbReference>
<dbReference type="CDD" id="cd10455">
    <property type="entry name" value="GIY-YIG_SLX1"/>
    <property type="match status" value="1"/>
</dbReference>
<dbReference type="InterPro" id="IPR003349">
    <property type="entry name" value="JmjN"/>
</dbReference>
<dbReference type="PROSITE" id="PS51183">
    <property type="entry name" value="JMJN"/>
    <property type="match status" value="1"/>
</dbReference>
<evidence type="ECO:0000256" key="13">
    <source>
        <dbReference type="PROSITE-ProRule" id="PRU00146"/>
    </source>
</evidence>
<evidence type="ECO:0000256" key="10">
    <source>
        <dbReference type="ARBA" id="ARBA00023172"/>
    </source>
</evidence>
<dbReference type="SMART" id="SM00249">
    <property type="entry name" value="PHD"/>
    <property type="match status" value="2"/>
</dbReference>
<dbReference type="PROSITE" id="PS50016">
    <property type="entry name" value="ZF_PHD_2"/>
    <property type="match status" value="2"/>
</dbReference>
<feature type="compositionally biased region" description="Low complexity" evidence="15">
    <location>
        <begin position="1715"/>
        <end position="1757"/>
    </location>
</feature>
<comment type="function">
    <text evidence="12">Catalytic subunit of the SLX1-SLX4 structure-specific endonuclease that resolves DNA secondary structures generated during DNA repair and recombination. Has endonuclease activity towards branched DNA substrates, introducing single-strand cuts in duplex DNA close to junctions with ss-DNA.</text>
</comment>
<sequence length="1944" mass="216187">MTIVSRPIPALYTVYVLRSTVRHASLYIGSTPNPPRRLAQHNGLAPGGAQRTSRASLQPWEMVALVSGFPSSVAALKFEWALTNPHLSLHIPTAARISIATKRKKNGHQRRPIPSLKSVLSNLRILLRVPSFARWPLTLRLFAPDVHRAWERQLQGAHAEAAPAGKAIPVLADFATGATGRLEDSEEDGDGDGEAGQDMAPRQGIYALALDYEPVKGYVAKGKAVFDFEQQGDCVVQVECFSFSKVSSWPAFPAHQCASRGSTMVSVPAVAAAATDAGTASASVPTSARASPAAGSMHAAGPAKSKSGNGVTSGSAAPPPNPLSSMKSAPLDLNSVERRGQPTACKEPPKKKSRPHDLEEAPTYRPTEEEFKDPFEYIRKITPEASQYGICKIIPPASWNPDFAIDTERFHFKTRKQELNSIEGSSRANLSYVDGLLKFHKQQGNPTANRLPYVDKKPLDLFRLKKAVESRGGFDRVCKLKKWAEIGRDLGYSGKIMSSLSTSLKNSYSKWIQPYEDLDSSAKDAATDKDEADSGSRRSKRLKKDNVPTVAGSHMSLLRPSVPRIPRDETTVPGEKCEQCGKGGEAGGPLLTCDSCDHGYHGTCVEPPQKTKPDGEWNCPRCLVGDGNFGFEEGGLYSLKQFQEKASDFKVGYFENKMPFDPVLNCLRPVTEDDVEREFWRLVADLEETVEVEYGADIHCTTHGSGFPTSERNPDNPYSTDPWNLNILPLHPESLFRYIKSDISGMTVPWVYVGMIFSTFCWHAEDHWAYSANYQHFGATKTWYGIPGEDAEKFEAAMREAVPELFETQPDLLFQLVTLLTPEQLKKAGVRVYALDQRAGQFVITFPRAYHAGFNHGFNFNEAVNFAPRDWEPYGLLGVQTLRHFRRQPCFSHDELLWTAAEGIASAGLTIPTAKWLYPALEKIHQREVAERELFINRHVAHEHKCVFNGSSVRGNEECPLTFTIDDAEVPEEEYGCAYCKAYTFLSRFKCLKSGKVLCLTHAGDHPCCDAREADRYLGKNHVLFYRKADNVIAATLRKVEDKAHLPEAWMERYERLLEEEARPSLKALRGLLADGEKIPYELPQLPNLRRFVERCNHWVEEAMGYVLRKQQNRRKSEKLWPSSSRKSIGHGCHEQKERELRNVSNVYRLLDEAEQIGFDCPEIVQLQERAEAIKTFQANAKKALDQRQAMTAQQVEELLEEGQAFSVDIPEVERLTGLLERLRWDEKARANRGVFMSLDEVNQLIEDGMRLQIPSYNDHMEHYREQLSLGQNWERKAQEVINAETIHFPQLQALSEQAQGRVLPVSADTLAKVDQILAKQREAHRHIVDLNQRLLEPDYRKRPKYAEVSDLVKKLEEIQAKPPGTHELEREQRRHEDWMRKGKKLFGKTNAPLHILKSHMEYVHDRNLDCFNINEDKPRLPAEPASREASPDSSDKTNRWEDARFREVFCICRRVEAGMMIECEVCHEWYHGKCLKIARGKVKEDDKYTCPICDWNVRIPRDATRPKLEDLEAWRDEIPALPFQPEEEEVLSRIIDTATEFRKHIAPLCNPVLSTRSEAETQRFYLRKIEGAEVLLVFEYNFFRQELHKWNPIAARPPPVLEESKSTRKPRPTKLQKMLLQYGVDDPDHLPEEVRGKANSLKRKAIQAEAAAAQQQQAAAAAQAGGTGTGTALSSPHMGSTLTSPGLHNPYGGGGATSAFYSRNSSVQPPTPGLSSVASSSALNARPSHGADSSASSSSHQGGRAEPTTATATATKSGGGGMVDLNASAIHPAFFGGAAQLLVPGGHDDGPQQQMLSLEERLLLRDEDEDVDGAAALGAPLVSRENALDIFARTEHGRQRAEEIYGRDVWDRRKDSGPHPPAGAGAVGVVKAEGVGSEVNDPIGIGAEEGESMDVDRMFGELVNQDEDEESGGGKRLGSLVKEEGDGLGEGDGGEVAALLDAE</sequence>
<keyword evidence="14" id="KW-0175">Coiled coil</keyword>
<dbReference type="GO" id="GO:0033557">
    <property type="term" value="C:Slx1-Slx4 complex"/>
    <property type="evidence" value="ECO:0007669"/>
    <property type="project" value="UniProtKB-UniRule"/>
</dbReference>
<dbReference type="FunFam" id="3.30.40.10:FF:000322">
    <property type="entry name" value="PHD transcription factor (Rum1)"/>
    <property type="match status" value="1"/>
</dbReference>
<evidence type="ECO:0000256" key="7">
    <source>
        <dbReference type="ARBA" id="ARBA00022801"/>
    </source>
</evidence>
<feature type="region of interest" description="Disordered" evidence="15">
    <location>
        <begin position="32"/>
        <end position="51"/>
    </location>
</feature>
<dbReference type="InterPro" id="IPR004198">
    <property type="entry name" value="Znf_C5HC2"/>
</dbReference>
<comment type="caution">
    <text evidence="12">Lacks conserved residue(s) required for the propagation of feature annotation.</text>
</comment>
<keyword evidence="3" id="KW-0479">Metal-binding</keyword>
<dbReference type="InterPro" id="IPR013637">
    <property type="entry name" value="Lys_sp_deMease-like_dom"/>
</dbReference>
<dbReference type="PROSITE" id="PS51184">
    <property type="entry name" value="JMJC"/>
    <property type="match status" value="1"/>
</dbReference>
<dbReference type="Pfam" id="PF02375">
    <property type="entry name" value="JmjN"/>
    <property type="match status" value="1"/>
</dbReference>
<evidence type="ECO:0000256" key="14">
    <source>
        <dbReference type="SAM" id="Coils"/>
    </source>
</evidence>
<feature type="domain" description="PHD-type" evidence="16">
    <location>
        <begin position="574"/>
        <end position="625"/>
    </location>
</feature>
<accession>A0AAD9MD00</accession>
<keyword evidence="9" id="KW-0408">Iron</keyword>
<evidence type="ECO:0000256" key="3">
    <source>
        <dbReference type="ARBA" id="ARBA00022723"/>
    </source>
</evidence>
<evidence type="ECO:0000256" key="8">
    <source>
        <dbReference type="ARBA" id="ARBA00022833"/>
    </source>
</evidence>
<dbReference type="Pfam" id="PF02928">
    <property type="entry name" value="zf-C5HC2"/>
    <property type="match status" value="1"/>
</dbReference>
<dbReference type="GO" id="GO:0003677">
    <property type="term" value="F:DNA binding"/>
    <property type="evidence" value="ECO:0007669"/>
    <property type="project" value="InterPro"/>
</dbReference>
<dbReference type="InterPro" id="IPR013083">
    <property type="entry name" value="Znf_RING/FYVE/PHD"/>
</dbReference>
<dbReference type="Pfam" id="PF01541">
    <property type="entry name" value="GIY-YIG"/>
    <property type="match status" value="1"/>
</dbReference>
<comment type="similarity">
    <text evidence="12">Belongs to the SLX1 family.</text>
</comment>
<feature type="compositionally biased region" description="Basic and acidic residues" evidence="15">
    <location>
        <begin position="520"/>
        <end position="536"/>
    </location>
</feature>
<keyword evidence="7 12" id="KW-0378">Hydrolase</keyword>
<dbReference type="Gene3D" id="1.10.150.60">
    <property type="entry name" value="ARID DNA-binding domain"/>
    <property type="match status" value="1"/>
</dbReference>
<evidence type="ECO:0000256" key="15">
    <source>
        <dbReference type="SAM" id="MobiDB-lite"/>
    </source>
</evidence>
<dbReference type="Proteomes" id="UP001217918">
    <property type="component" value="Unassembled WGS sequence"/>
</dbReference>
<feature type="domain" description="ARID" evidence="18">
    <location>
        <begin position="426"/>
        <end position="520"/>
    </location>
</feature>
<keyword evidence="12" id="KW-0234">DNA repair</keyword>
<dbReference type="GO" id="GO:0034647">
    <property type="term" value="F:histone H3K4me/H3K4me2/H3K4me3 demethylase activity"/>
    <property type="evidence" value="ECO:0007669"/>
    <property type="project" value="TreeGrafter"/>
</dbReference>
<keyword evidence="12" id="KW-0227">DNA damage</keyword>
<dbReference type="InterPro" id="IPR003347">
    <property type="entry name" value="JmjC_dom"/>
</dbReference>
<feature type="compositionally biased region" description="Basic and acidic residues" evidence="15">
    <location>
        <begin position="565"/>
        <end position="574"/>
    </location>
</feature>
<dbReference type="GO" id="GO:0017108">
    <property type="term" value="F:5'-flap endonuclease activity"/>
    <property type="evidence" value="ECO:0007669"/>
    <property type="project" value="InterPro"/>
</dbReference>
<dbReference type="PANTHER" id="PTHR10694:SF33">
    <property type="entry name" value="LYSINE-SPECIFIC DEMETHYLASE 5"/>
    <property type="match status" value="1"/>
</dbReference>
<feature type="domain" description="JmjN" evidence="19">
    <location>
        <begin position="361"/>
        <end position="402"/>
    </location>
</feature>
<evidence type="ECO:0000259" key="16">
    <source>
        <dbReference type="PROSITE" id="PS50016"/>
    </source>
</evidence>
<feature type="domain" description="JmjC" evidence="20">
    <location>
        <begin position="717"/>
        <end position="883"/>
    </location>
</feature>
<dbReference type="InterPro" id="IPR035901">
    <property type="entry name" value="GIY-YIG_endonuc_sf"/>
</dbReference>
<feature type="compositionally biased region" description="Basic and acidic residues" evidence="15">
    <location>
        <begin position="347"/>
        <end position="359"/>
    </location>
</feature>
<dbReference type="FunFam" id="1.10.150.60:FF:000016">
    <property type="entry name" value="Putative Lysine-specific demethylase 5B"/>
    <property type="match status" value="1"/>
</dbReference>
<keyword evidence="5 12" id="KW-0255">Endonuclease</keyword>
<feature type="compositionally biased region" description="Polar residues" evidence="15">
    <location>
        <begin position="306"/>
        <end position="315"/>
    </location>
</feature>
<keyword evidence="6 13" id="KW-0863">Zinc-finger</keyword>
<feature type="region of interest" description="Disordered" evidence="15">
    <location>
        <begin position="1660"/>
        <end position="1758"/>
    </location>
</feature>
<evidence type="ECO:0000256" key="11">
    <source>
        <dbReference type="ARBA" id="ARBA00023242"/>
    </source>
</evidence>
<evidence type="ECO:0000313" key="22">
    <source>
        <dbReference type="Proteomes" id="UP001217918"/>
    </source>
</evidence>
<protein>
    <recommendedName>
        <fullName evidence="23">Structure-specific endonuclease subunit SLX1</fullName>
    </recommendedName>
</protein>
<evidence type="ECO:0000256" key="2">
    <source>
        <dbReference type="ARBA" id="ARBA00022722"/>
    </source>
</evidence>
<dbReference type="SMART" id="SM00558">
    <property type="entry name" value="JmjC"/>
    <property type="match status" value="1"/>
</dbReference>
<evidence type="ECO:0000259" key="20">
    <source>
        <dbReference type="PROSITE" id="PS51184"/>
    </source>
</evidence>
<evidence type="ECO:0008006" key="23">
    <source>
        <dbReference type="Google" id="ProtNLM"/>
    </source>
</evidence>
<dbReference type="SUPFAM" id="SSF46774">
    <property type="entry name" value="ARID-like"/>
    <property type="match status" value="1"/>
</dbReference>
<evidence type="ECO:0000256" key="4">
    <source>
        <dbReference type="ARBA" id="ARBA00022737"/>
    </source>
</evidence>
<feature type="domain" description="PHD-type" evidence="16">
    <location>
        <begin position="1448"/>
        <end position="1497"/>
    </location>
</feature>
<dbReference type="SUPFAM" id="SSF51197">
    <property type="entry name" value="Clavaminate synthase-like"/>
    <property type="match status" value="1"/>
</dbReference>
<dbReference type="Pfam" id="PF02373">
    <property type="entry name" value="JmjC"/>
    <property type="match status" value="1"/>
</dbReference>
<keyword evidence="4" id="KW-0677">Repeat</keyword>
<evidence type="ECO:0000256" key="1">
    <source>
        <dbReference type="ARBA" id="ARBA00004123"/>
    </source>
</evidence>
<feature type="coiled-coil region" evidence="14">
    <location>
        <begin position="1174"/>
        <end position="1202"/>
    </location>
</feature>
<keyword evidence="22" id="KW-1185">Reference proteome</keyword>
<dbReference type="GO" id="GO:0006310">
    <property type="term" value="P:DNA recombination"/>
    <property type="evidence" value="ECO:0007669"/>
    <property type="project" value="UniProtKB-UniRule"/>
</dbReference>
<feature type="compositionally biased region" description="Polar residues" evidence="15">
    <location>
        <begin position="1674"/>
        <end position="1687"/>
    </location>
</feature>
<dbReference type="PROSITE" id="PS50164">
    <property type="entry name" value="GIY_YIG"/>
    <property type="match status" value="1"/>
</dbReference>
<dbReference type="GO" id="GO:0006355">
    <property type="term" value="P:regulation of DNA-templated transcription"/>
    <property type="evidence" value="ECO:0007669"/>
    <property type="project" value="TreeGrafter"/>
</dbReference>
<proteinExistence type="inferred from homology"/>
<dbReference type="InterPro" id="IPR011011">
    <property type="entry name" value="Znf_FYVE_PHD"/>
</dbReference>
<keyword evidence="11 12" id="KW-0539">Nucleus</keyword>
<evidence type="ECO:0000256" key="5">
    <source>
        <dbReference type="ARBA" id="ARBA00022759"/>
    </source>
</evidence>
<comment type="cofactor">
    <cofactor evidence="12">
        <name>a divalent metal cation</name>
        <dbReference type="ChEBI" id="CHEBI:60240"/>
    </cofactor>
</comment>
<name>A0AAD9MD00_9PEZI</name>
<dbReference type="InterPro" id="IPR001965">
    <property type="entry name" value="Znf_PHD"/>
</dbReference>
<dbReference type="Gene3D" id="3.30.40.10">
    <property type="entry name" value="Zinc/RING finger domain, C3HC4 (zinc finger)"/>
    <property type="match status" value="2"/>
</dbReference>
<dbReference type="GO" id="GO:0006281">
    <property type="term" value="P:DNA repair"/>
    <property type="evidence" value="ECO:0007669"/>
    <property type="project" value="UniProtKB-UniRule"/>
</dbReference>
<keyword evidence="10 12" id="KW-0233">DNA recombination</keyword>
<comment type="caution">
    <text evidence="21">The sequence shown here is derived from an EMBL/GenBank/DDBJ whole genome shotgun (WGS) entry which is preliminary data.</text>
</comment>
<keyword evidence="8" id="KW-0862">Zinc</keyword>
<dbReference type="PROSITE" id="PS01359">
    <property type="entry name" value="ZF_PHD_1"/>
    <property type="match status" value="2"/>
</dbReference>
<dbReference type="InterPro" id="IPR027520">
    <property type="entry name" value="Slx1"/>
</dbReference>
<dbReference type="GO" id="GO:0000785">
    <property type="term" value="C:chromatin"/>
    <property type="evidence" value="ECO:0007669"/>
    <property type="project" value="TreeGrafter"/>
</dbReference>
<feature type="region of interest" description="Disordered" evidence="15">
    <location>
        <begin position="1904"/>
        <end position="1944"/>
    </location>
</feature>
<dbReference type="GO" id="GO:0008270">
    <property type="term" value="F:zinc ion binding"/>
    <property type="evidence" value="ECO:0007669"/>
    <property type="project" value="UniProtKB-KW"/>
</dbReference>
<evidence type="ECO:0000256" key="9">
    <source>
        <dbReference type="ARBA" id="ARBA00023004"/>
    </source>
</evidence>
<dbReference type="PANTHER" id="PTHR10694">
    <property type="entry name" value="LYSINE-SPECIFIC DEMETHYLASE"/>
    <property type="match status" value="1"/>
</dbReference>
<dbReference type="InterPro" id="IPR036431">
    <property type="entry name" value="ARID_dom_sf"/>
</dbReference>
<dbReference type="Gene3D" id="3.40.1440.10">
    <property type="entry name" value="GIY-YIG endonuclease"/>
    <property type="match status" value="1"/>
</dbReference>
<dbReference type="HAMAP" id="MF_03100">
    <property type="entry name" value="Endonuc_su_Slx1"/>
    <property type="match status" value="1"/>
</dbReference>
<dbReference type="Pfam" id="PF01388">
    <property type="entry name" value="ARID"/>
    <property type="match status" value="1"/>
</dbReference>
<evidence type="ECO:0000259" key="19">
    <source>
        <dbReference type="PROSITE" id="PS51183"/>
    </source>
</evidence>
<comment type="subcellular location">
    <subcellularLocation>
        <location evidence="1 12">Nucleus</location>
    </subcellularLocation>
</comment>
<dbReference type="CDD" id="cd16100">
    <property type="entry name" value="ARID"/>
    <property type="match status" value="1"/>
</dbReference>
<dbReference type="EMBL" id="JAQQPM010000003">
    <property type="protein sequence ID" value="KAK2070440.1"/>
    <property type="molecule type" value="Genomic_DNA"/>
</dbReference>
<feature type="region of interest" description="Disordered" evidence="15">
    <location>
        <begin position="277"/>
        <end position="370"/>
    </location>
</feature>